<dbReference type="InterPro" id="IPR027266">
    <property type="entry name" value="TrmE/GcvT-like"/>
</dbReference>
<dbReference type="GO" id="GO:0005525">
    <property type="term" value="F:GTP binding"/>
    <property type="evidence" value="ECO:0007669"/>
    <property type="project" value="UniProtKB-UniRule"/>
</dbReference>
<feature type="binding site" evidence="10">
    <location>
        <begin position="245"/>
        <end position="251"/>
    </location>
    <ligand>
        <name>GTP</name>
        <dbReference type="ChEBI" id="CHEBI:37565"/>
    </ligand>
</feature>
<reference evidence="13 14" key="1">
    <citation type="submission" date="2016-05" db="EMBL/GenBank/DDBJ databases">
        <authorList>
            <person name="Lavstsen T."/>
            <person name="Jespersen J.S."/>
        </authorList>
    </citation>
    <scope>NUCLEOTIDE SEQUENCE [LARGE SCALE GENOMIC DNA]</scope>
    <source>
        <strain evidence="13 14">B7-9</strain>
    </source>
</reference>
<dbReference type="PANTHER" id="PTHR42714">
    <property type="entry name" value="TRNA MODIFICATION GTPASE GTPBP3"/>
    <property type="match status" value="1"/>
</dbReference>
<comment type="caution">
    <text evidence="13">The sequence shown here is derived from an EMBL/GenBank/DDBJ whole genome shotgun (WGS) entry which is preliminary data.</text>
</comment>
<feature type="binding site" evidence="10">
    <location>
        <position position="230"/>
    </location>
    <ligand>
        <name>Mg(2+)</name>
        <dbReference type="ChEBI" id="CHEBI:18420"/>
    </ligand>
</feature>
<evidence type="ECO:0000256" key="4">
    <source>
        <dbReference type="ARBA" id="ARBA00022723"/>
    </source>
</evidence>
<evidence type="ECO:0000256" key="2">
    <source>
        <dbReference type="ARBA" id="ARBA00022490"/>
    </source>
</evidence>
<dbReference type="GO" id="GO:0002098">
    <property type="term" value="P:tRNA wobble uridine modification"/>
    <property type="evidence" value="ECO:0007669"/>
    <property type="project" value="TreeGrafter"/>
</dbReference>
<dbReference type="OrthoDB" id="9805918at2"/>
<feature type="binding site" evidence="10">
    <location>
        <position position="461"/>
    </location>
    <ligand>
        <name>(6S)-5-formyl-5,6,7,8-tetrahydrofolate</name>
        <dbReference type="ChEBI" id="CHEBI:57457"/>
    </ligand>
</feature>
<feature type="binding site" evidence="10">
    <location>
        <position position="250"/>
    </location>
    <ligand>
        <name>K(+)</name>
        <dbReference type="ChEBI" id="CHEBI:29103"/>
    </ligand>
</feature>
<keyword evidence="6 10" id="KW-0378">Hydrolase</keyword>
<evidence type="ECO:0000256" key="1">
    <source>
        <dbReference type="ARBA" id="ARBA00011043"/>
    </source>
</evidence>
<dbReference type="Pfam" id="PF10396">
    <property type="entry name" value="TrmE_N"/>
    <property type="match status" value="1"/>
</dbReference>
<sequence length="461" mass="48791">MEQDTIVAIATPPGEGGLGVVRMSGPEAIAFASRLFRPVRPGPLRSYRLRYGHVVDPTSGLVIDEVLVAVMRAPQSFTREDVVEFSCHGGPLPVQQTLQGCLDAGARLARPGEFTLRAFLNGRIDLSQAEATLDVIRAQTDAGLALAQAQLGGWLAREVRAVRAVLLDLLAYVTVIVDFPEDEVEPQDIGPRLRTSLQTVTSLLQGASQGLVYRHGARVAIVGQPNVGKSSLLNALLRSDRAIVTPVPGTTRDTLEETANLNGIPVVLIDTAGIHASNDLVERLGIERSRAALAQADLALLVVDASRPVEDEDLLIARLTADKPTLLVWNKLDQQDPAAPSLVSIAAHLAHPRLAATVATSVATGEGLETLVQSLVQVLLGGHAPLAAGEARLVSNPRHHDALHRAHEYLAAALAGWDANDPTDLLGGDLLAALNALGEITGESVGDDLLDLIFSQFCIGK</sequence>
<comment type="subunit">
    <text evidence="10">Homodimer. Heterotetramer of two MnmE and two MnmG subunits.</text>
</comment>
<keyword evidence="14" id="KW-1185">Reference proteome</keyword>
<keyword evidence="4 10" id="KW-0479">Metal-binding</keyword>
<name>A0A2H3KWW1_9CHLR</name>
<dbReference type="InterPro" id="IPR027417">
    <property type="entry name" value="P-loop_NTPase"/>
</dbReference>
<dbReference type="CDD" id="cd14858">
    <property type="entry name" value="TrmE_N"/>
    <property type="match status" value="1"/>
</dbReference>
<evidence type="ECO:0000256" key="5">
    <source>
        <dbReference type="ARBA" id="ARBA00022741"/>
    </source>
</evidence>
<dbReference type="InterPro" id="IPR025867">
    <property type="entry name" value="MnmE_helical"/>
</dbReference>
<dbReference type="InterPro" id="IPR005225">
    <property type="entry name" value="Small_GTP-bd"/>
</dbReference>
<keyword evidence="9 10" id="KW-0342">GTP-binding</keyword>
<evidence type="ECO:0000256" key="8">
    <source>
        <dbReference type="ARBA" id="ARBA00022958"/>
    </source>
</evidence>
<evidence type="ECO:0000256" key="10">
    <source>
        <dbReference type="HAMAP-Rule" id="MF_00379"/>
    </source>
</evidence>
<dbReference type="NCBIfam" id="TIGR00450">
    <property type="entry name" value="mnmE_trmE_thdF"/>
    <property type="match status" value="1"/>
</dbReference>
<proteinExistence type="inferred from homology"/>
<feature type="binding site" evidence="10">
    <location>
        <begin position="226"/>
        <end position="231"/>
    </location>
    <ligand>
        <name>GTP</name>
        <dbReference type="ChEBI" id="CHEBI:37565"/>
    </ligand>
</feature>
<dbReference type="Gene3D" id="3.40.50.300">
    <property type="entry name" value="P-loop containing nucleotide triphosphate hydrolases"/>
    <property type="match status" value="1"/>
</dbReference>
<dbReference type="GO" id="GO:0042802">
    <property type="term" value="F:identical protein binding"/>
    <property type="evidence" value="ECO:0007669"/>
    <property type="project" value="UniProtKB-ARBA"/>
</dbReference>
<dbReference type="InterPro" id="IPR027368">
    <property type="entry name" value="MnmE_dom2"/>
</dbReference>
<organism evidence="13 14">
    <name type="scientific">Candidatus Chloroploca asiatica</name>
    <dbReference type="NCBI Taxonomy" id="1506545"/>
    <lineage>
        <taxon>Bacteria</taxon>
        <taxon>Bacillati</taxon>
        <taxon>Chloroflexota</taxon>
        <taxon>Chloroflexia</taxon>
        <taxon>Chloroflexales</taxon>
        <taxon>Chloroflexineae</taxon>
        <taxon>Oscillochloridaceae</taxon>
        <taxon>Candidatus Chloroploca</taxon>
    </lineage>
</organism>
<dbReference type="CDD" id="cd04164">
    <property type="entry name" value="trmE"/>
    <property type="match status" value="1"/>
</dbReference>
<dbReference type="EC" id="3.6.-.-" evidence="10"/>
<dbReference type="Gene3D" id="1.20.120.430">
    <property type="entry name" value="tRNA modification GTPase MnmE domain 2"/>
    <property type="match status" value="1"/>
</dbReference>
<evidence type="ECO:0000259" key="12">
    <source>
        <dbReference type="PROSITE" id="PS51709"/>
    </source>
</evidence>
<evidence type="ECO:0000256" key="6">
    <source>
        <dbReference type="ARBA" id="ARBA00022801"/>
    </source>
</evidence>
<evidence type="ECO:0000313" key="14">
    <source>
        <dbReference type="Proteomes" id="UP000220922"/>
    </source>
</evidence>
<comment type="function">
    <text evidence="10">Exhibits a very high intrinsic GTPase hydrolysis rate. Involved in the addition of a carboxymethylaminomethyl (cmnm) group at the wobble position (U34) of certain tRNAs, forming tRNA-cmnm(5)s(2)U34.</text>
</comment>
<dbReference type="PROSITE" id="PS51709">
    <property type="entry name" value="G_TRME"/>
    <property type="match status" value="1"/>
</dbReference>
<protein>
    <recommendedName>
        <fullName evidence="10">tRNA modification GTPase MnmE</fullName>
        <ecNumber evidence="10">3.6.-.-</ecNumber>
    </recommendedName>
</protein>
<dbReference type="Gene3D" id="3.30.1360.120">
    <property type="entry name" value="Probable tRNA modification gtpase trme, domain 1"/>
    <property type="match status" value="1"/>
</dbReference>
<evidence type="ECO:0000256" key="9">
    <source>
        <dbReference type="ARBA" id="ARBA00023134"/>
    </source>
</evidence>
<comment type="caution">
    <text evidence="10">Lacks conserved residue(s) required for the propagation of feature annotation.</text>
</comment>
<accession>A0A2H3KWW1</accession>
<keyword evidence="3 10" id="KW-0819">tRNA processing</keyword>
<dbReference type="GO" id="GO:0030488">
    <property type="term" value="P:tRNA methylation"/>
    <property type="evidence" value="ECO:0007669"/>
    <property type="project" value="TreeGrafter"/>
</dbReference>
<gene>
    <name evidence="10" type="primary">mnmE</name>
    <name evidence="10" type="synonym">trmE</name>
    <name evidence="13" type="ORF">A9Q02_20085</name>
</gene>
<evidence type="ECO:0000256" key="7">
    <source>
        <dbReference type="ARBA" id="ARBA00022842"/>
    </source>
</evidence>
<dbReference type="GO" id="GO:0046872">
    <property type="term" value="F:metal ion binding"/>
    <property type="evidence" value="ECO:0007669"/>
    <property type="project" value="UniProtKB-KW"/>
</dbReference>
<keyword evidence="5 10" id="KW-0547">Nucleotide-binding</keyword>
<dbReference type="PANTHER" id="PTHR42714:SF2">
    <property type="entry name" value="TRNA MODIFICATION GTPASE GTPBP3, MITOCHONDRIAL"/>
    <property type="match status" value="1"/>
</dbReference>
<feature type="binding site" evidence="10">
    <location>
        <position position="22"/>
    </location>
    <ligand>
        <name>(6S)-5-formyl-5,6,7,8-tetrahydrofolate</name>
        <dbReference type="ChEBI" id="CHEBI:57457"/>
    </ligand>
</feature>
<evidence type="ECO:0000256" key="3">
    <source>
        <dbReference type="ARBA" id="ARBA00022694"/>
    </source>
</evidence>
<dbReference type="Pfam" id="PF12631">
    <property type="entry name" value="MnmE_helical"/>
    <property type="match status" value="1"/>
</dbReference>
<feature type="domain" description="TrmE-type G" evidence="12">
    <location>
        <begin position="216"/>
        <end position="380"/>
    </location>
</feature>
<keyword evidence="7 10" id="KW-0460">Magnesium</keyword>
<evidence type="ECO:0000313" key="13">
    <source>
        <dbReference type="EMBL" id="PDV96851.1"/>
    </source>
</evidence>
<feature type="binding site" evidence="10">
    <location>
        <position position="247"/>
    </location>
    <ligand>
        <name>K(+)</name>
        <dbReference type="ChEBI" id="CHEBI:29103"/>
    </ligand>
</feature>
<feature type="binding site" evidence="10">
    <location>
        <begin position="270"/>
        <end position="273"/>
    </location>
    <ligand>
        <name>GTP</name>
        <dbReference type="ChEBI" id="CHEBI:37565"/>
    </ligand>
</feature>
<dbReference type="AlphaFoldDB" id="A0A2H3KWW1"/>
<dbReference type="SUPFAM" id="SSF52540">
    <property type="entry name" value="P-loop containing nucleoside triphosphate hydrolases"/>
    <property type="match status" value="1"/>
</dbReference>
<dbReference type="FunFam" id="3.40.50.300:FF:001376">
    <property type="entry name" value="tRNA modification GTPase MnmE"/>
    <property type="match status" value="1"/>
</dbReference>
<evidence type="ECO:0000256" key="11">
    <source>
        <dbReference type="RuleBase" id="RU003313"/>
    </source>
</evidence>
<dbReference type="InterPro" id="IPR031168">
    <property type="entry name" value="G_TrmE"/>
</dbReference>
<dbReference type="FunFam" id="3.30.1360.120:FF:000003">
    <property type="entry name" value="tRNA modification GTPase MnmE"/>
    <property type="match status" value="1"/>
</dbReference>
<feature type="binding site" evidence="10">
    <location>
        <position position="245"/>
    </location>
    <ligand>
        <name>K(+)</name>
        <dbReference type="ChEBI" id="CHEBI:29103"/>
    </ligand>
</feature>
<feature type="binding site" evidence="10">
    <location>
        <position position="84"/>
    </location>
    <ligand>
        <name>(6S)-5-formyl-5,6,7,8-tetrahydrofolate</name>
        <dbReference type="ChEBI" id="CHEBI:57457"/>
    </ligand>
</feature>
<dbReference type="RefSeq" id="WP_097655038.1">
    <property type="nucleotide sequence ID" value="NZ_LYXE01000176.1"/>
</dbReference>
<dbReference type="GO" id="GO:0003924">
    <property type="term" value="F:GTPase activity"/>
    <property type="evidence" value="ECO:0007669"/>
    <property type="project" value="UniProtKB-UniRule"/>
</dbReference>
<comment type="similarity">
    <text evidence="1 10 11">Belongs to the TRAFAC class TrmE-Era-EngA-EngB-Septin-like GTPase superfamily. TrmE GTPase family.</text>
</comment>
<dbReference type="EMBL" id="LYXE01000176">
    <property type="protein sequence ID" value="PDV96851.1"/>
    <property type="molecule type" value="Genomic_DNA"/>
</dbReference>
<comment type="cofactor">
    <cofactor evidence="10">
        <name>K(+)</name>
        <dbReference type="ChEBI" id="CHEBI:29103"/>
    </cofactor>
    <text evidence="10">Binds 1 potassium ion per subunit.</text>
</comment>
<dbReference type="GO" id="GO:0005829">
    <property type="term" value="C:cytosol"/>
    <property type="evidence" value="ECO:0007669"/>
    <property type="project" value="TreeGrafter"/>
</dbReference>
<feature type="binding site" evidence="10">
    <location>
        <position position="226"/>
    </location>
    <ligand>
        <name>K(+)</name>
        <dbReference type="ChEBI" id="CHEBI:29103"/>
    </ligand>
</feature>
<dbReference type="InterPro" id="IPR006073">
    <property type="entry name" value="GTP-bd"/>
</dbReference>
<dbReference type="HAMAP" id="MF_00379">
    <property type="entry name" value="GTPase_MnmE"/>
    <property type="match status" value="1"/>
</dbReference>
<keyword evidence="2 10" id="KW-0963">Cytoplasm</keyword>
<feature type="binding site" evidence="10">
    <location>
        <position position="123"/>
    </location>
    <ligand>
        <name>(6S)-5-formyl-5,6,7,8-tetrahydrofolate</name>
        <dbReference type="ChEBI" id="CHEBI:57457"/>
    </ligand>
</feature>
<dbReference type="InterPro" id="IPR018948">
    <property type="entry name" value="GTP-bd_TrmE_N"/>
</dbReference>
<dbReference type="InterPro" id="IPR004520">
    <property type="entry name" value="GTPase_MnmE"/>
</dbReference>
<dbReference type="Proteomes" id="UP000220922">
    <property type="component" value="Unassembled WGS sequence"/>
</dbReference>
<comment type="subcellular location">
    <subcellularLocation>
        <location evidence="10">Cytoplasm</location>
    </subcellularLocation>
</comment>
<dbReference type="NCBIfam" id="TIGR00231">
    <property type="entry name" value="small_GTP"/>
    <property type="match status" value="1"/>
</dbReference>
<keyword evidence="8 10" id="KW-0630">Potassium</keyword>
<dbReference type="Pfam" id="PF01926">
    <property type="entry name" value="MMR_HSR1"/>
    <property type="match status" value="1"/>
</dbReference>
<feature type="binding site" evidence="10">
    <location>
        <position position="251"/>
    </location>
    <ligand>
        <name>Mg(2+)</name>
        <dbReference type="ChEBI" id="CHEBI:18420"/>
    </ligand>
</feature>